<keyword evidence="10 12" id="KW-0131">Cell cycle</keyword>
<comment type="similarity">
    <text evidence="2 12">Belongs to the glycosyltransferase 4 family. MraY subfamily.</text>
</comment>
<dbReference type="PANTHER" id="PTHR22926:SF5">
    <property type="entry name" value="PHOSPHO-N-ACETYLMURAMOYL-PENTAPEPTIDE-TRANSFERASE HOMOLOG"/>
    <property type="match status" value="1"/>
</dbReference>
<feature type="transmembrane region" description="Helical" evidence="12">
    <location>
        <begin position="97"/>
        <end position="114"/>
    </location>
</feature>
<dbReference type="PANTHER" id="PTHR22926">
    <property type="entry name" value="PHOSPHO-N-ACETYLMURAMOYL-PENTAPEPTIDE-TRANSFERASE"/>
    <property type="match status" value="1"/>
</dbReference>
<evidence type="ECO:0000256" key="9">
    <source>
        <dbReference type="ARBA" id="ARBA00023136"/>
    </source>
</evidence>
<evidence type="ECO:0000256" key="8">
    <source>
        <dbReference type="ARBA" id="ARBA00022989"/>
    </source>
</evidence>
<accession>A0ABY6QB00</accession>
<comment type="cofactor">
    <cofactor evidence="12">
        <name>Mg(2+)</name>
        <dbReference type="ChEBI" id="CHEBI:18420"/>
    </cofactor>
</comment>
<comment type="subcellular location">
    <subcellularLocation>
        <location evidence="12">Cell membrane</location>
        <topology evidence="12">Multi-pass membrane protein</topology>
    </subcellularLocation>
    <subcellularLocation>
        <location evidence="1">Membrane</location>
        <topology evidence="1">Multi-pass membrane protein</topology>
    </subcellularLocation>
</comment>
<feature type="transmembrane region" description="Helical" evidence="12">
    <location>
        <begin position="199"/>
        <end position="218"/>
    </location>
</feature>
<keyword evidence="15" id="KW-1185">Reference proteome</keyword>
<dbReference type="GO" id="GO:0016740">
    <property type="term" value="F:transferase activity"/>
    <property type="evidence" value="ECO:0007669"/>
    <property type="project" value="UniProtKB-KW"/>
</dbReference>
<keyword evidence="11 12" id="KW-0961">Cell wall biogenesis/degradation</keyword>
<evidence type="ECO:0000256" key="2">
    <source>
        <dbReference type="ARBA" id="ARBA00005583"/>
    </source>
</evidence>
<keyword evidence="9 12" id="KW-0472">Membrane</keyword>
<keyword evidence="4 12" id="KW-0808">Transferase</keyword>
<keyword evidence="5 12" id="KW-0812">Transmembrane</keyword>
<proteinExistence type="inferred from homology"/>
<keyword evidence="7 12" id="KW-0573">Peptidoglycan synthesis</keyword>
<dbReference type="RefSeq" id="WP_279241909.1">
    <property type="nucleotide sequence ID" value="NZ_CP036501.1"/>
</dbReference>
<evidence type="ECO:0000256" key="6">
    <source>
        <dbReference type="ARBA" id="ARBA00022960"/>
    </source>
</evidence>
<evidence type="ECO:0000256" key="5">
    <source>
        <dbReference type="ARBA" id="ARBA00022692"/>
    </source>
</evidence>
<evidence type="ECO:0000256" key="3">
    <source>
        <dbReference type="ARBA" id="ARBA00022618"/>
    </source>
</evidence>
<gene>
    <name evidence="12" type="primary">mraY</name>
    <name evidence="14" type="ORF">E0F26_12035</name>
</gene>
<dbReference type="HAMAP" id="MF_00038">
    <property type="entry name" value="MraY"/>
    <property type="match status" value="1"/>
</dbReference>
<evidence type="ECO:0000256" key="12">
    <source>
        <dbReference type="HAMAP-Rule" id="MF_00038"/>
    </source>
</evidence>
<dbReference type="InterPro" id="IPR000715">
    <property type="entry name" value="Glycosyl_transferase_4"/>
</dbReference>
<keyword evidence="8 12" id="KW-1133">Transmembrane helix</keyword>
<organism evidence="14 15">
    <name type="scientific">Candidatus Paraluminiphilus aquimaris</name>
    <dbReference type="NCBI Taxonomy" id="2518994"/>
    <lineage>
        <taxon>Bacteria</taxon>
        <taxon>Pseudomonadati</taxon>
        <taxon>Pseudomonadota</taxon>
        <taxon>Gammaproteobacteria</taxon>
        <taxon>Cellvibrionales</taxon>
        <taxon>Halieaceae</taxon>
        <taxon>Candidatus Paraluminiphilus</taxon>
    </lineage>
</organism>
<dbReference type="Proteomes" id="UP001317963">
    <property type="component" value="Chromosome"/>
</dbReference>
<keyword evidence="12" id="KW-0479">Metal-binding</keyword>
<comment type="catalytic activity">
    <reaction evidence="12">
        <text>UDP-N-acetyl-alpha-D-muramoyl-L-alanyl-gamma-D-glutamyl-meso-2,6-diaminopimeloyl-D-alanyl-D-alanine + di-trans,octa-cis-undecaprenyl phosphate = di-trans,octa-cis-undecaprenyl diphospho-N-acetyl-alpha-D-muramoyl-L-alanyl-D-glutamyl-meso-2,6-diaminopimeloyl-D-alanyl-D-alanine + UMP</text>
        <dbReference type="Rhea" id="RHEA:28386"/>
        <dbReference type="ChEBI" id="CHEBI:57865"/>
        <dbReference type="ChEBI" id="CHEBI:60392"/>
        <dbReference type="ChEBI" id="CHEBI:61386"/>
        <dbReference type="ChEBI" id="CHEBI:61387"/>
        <dbReference type="EC" id="2.7.8.13"/>
    </reaction>
</comment>
<dbReference type="EC" id="2.7.8.13" evidence="12 13"/>
<feature type="transmembrane region" description="Helical" evidence="12">
    <location>
        <begin position="230"/>
        <end position="256"/>
    </location>
</feature>
<feature type="transmembrane region" description="Helical" evidence="12">
    <location>
        <begin position="263"/>
        <end position="284"/>
    </location>
</feature>
<evidence type="ECO:0000256" key="1">
    <source>
        <dbReference type="ARBA" id="ARBA00004141"/>
    </source>
</evidence>
<comment type="pathway">
    <text evidence="12">Cell wall biogenesis; peptidoglycan biosynthesis.</text>
</comment>
<dbReference type="PROSITE" id="PS01348">
    <property type="entry name" value="MRAY_2"/>
    <property type="match status" value="1"/>
</dbReference>
<keyword evidence="6 12" id="KW-0133">Cell shape</keyword>
<evidence type="ECO:0000256" key="4">
    <source>
        <dbReference type="ARBA" id="ARBA00022679"/>
    </source>
</evidence>
<dbReference type="InterPro" id="IPR003524">
    <property type="entry name" value="PNAcMuramoyl-5peptid_Trfase"/>
</dbReference>
<feature type="transmembrane region" description="Helical" evidence="12">
    <location>
        <begin position="134"/>
        <end position="156"/>
    </location>
</feature>
<feature type="transmembrane region" description="Helical" evidence="12">
    <location>
        <begin position="168"/>
        <end position="187"/>
    </location>
</feature>
<evidence type="ECO:0000313" key="14">
    <source>
        <dbReference type="EMBL" id="UZP75421.1"/>
    </source>
</evidence>
<evidence type="ECO:0000313" key="15">
    <source>
        <dbReference type="Proteomes" id="UP001317963"/>
    </source>
</evidence>
<dbReference type="EMBL" id="CP036501">
    <property type="protein sequence ID" value="UZP75421.1"/>
    <property type="molecule type" value="Genomic_DNA"/>
</dbReference>
<keyword evidence="3 12" id="KW-0132">Cell division</keyword>
<evidence type="ECO:0000256" key="10">
    <source>
        <dbReference type="ARBA" id="ARBA00023306"/>
    </source>
</evidence>
<evidence type="ECO:0000256" key="13">
    <source>
        <dbReference type="NCBIfam" id="TIGR00445"/>
    </source>
</evidence>
<comment type="function">
    <text evidence="12">Catalyzes the initial step of the lipid cycle reactions in the biosynthesis of the cell wall peptidoglycan: transfers peptidoglycan precursor phospho-MurNAc-pentapeptide from UDP-MurNAc-pentapeptide onto the lipid carrier undecaprenyl phosphate, yielding undecaprenyl-pyrophosphoryl-MurNAc-pentapeptide, known as lipid I.</text>
</comment>
<dbReference type="PROSITE" id="PS01347">
    <property type="entry name" value="MRAY_1"/>
    <property type="match status" value="1"/>
</dbReference>
<evidence type="ECO:0000256" key="11">
    <source>
        <dbReference type="ARBA" id="ARBA00023316"/>
    </source>
</evidence>
<dbReference type="Pfam" id="PF00953">
    <property type="entry name" value="Glycos_transf_4"/>
    <property type="match status" value="1"/>
</dbReference>
<dbReference type="NCBIfam" id="TIGR00445">
    <property type="entry name" value="mraY"/>
    <property type="match status" value="1"/>
</dbReference>
<dbReference type="InterPro" id="IPR018480">
    <property type="entry name" value="PNAcMuramoyl-5peptid_Trfase_CS"/>
</dbReference>
<feature type="transmembrane region" description="Helical" evidence="12">
    <location>
        <begin position="338"/>
        <end position="357"/>
    </location>
</feature>
<keyword evidence="12" id="KW-0460">Magnesium</keyword>
<feature type="transmembrane region" description="Helical" evidence="12">
    <location>
        <begin position="290"/>
        <end position="311"/>
    </location>
</feature>
<feature type="transmembrane region" description="Helical" evidence="12">
    <location>
        <begin position="20"/>
        <end position="41"/>
    </location>
</feature>
<feature type="transmembrane region" description="Helical" evidence="12">
    <location>
        <begin position="73"/>
        <end position="91"/>
    </location>
</feature>
<protein>
    <recommendedName>
        <fullName evidence="12 13">Phospho-N-acetylmuramoyl-pentapeptide-transferase</fullName>
        <ecNumber evidence="12 13">2.7.8.13</ecNumber>
    </recommendedName>
    <alternativeName>
        <fullName evidence="12">UDP-MurNAc-pentapeptide phosphotransferase</fullName>
    </alternativeName>
</protein>
<name>A0ABY6QB00_9GAMM</name>
<dbReference type="CDD" id="cd06852">
    <property type="entry name" value="GT_MraY"/>
    <property type="match status" value="1"/>
</dbReference>
<dbReference type="Pfam" id="PF10555">
    <property type="entry name" value="MraY_sig1"/>
    <property type="match status" value="1"/>
</dbReference>
<sequence>MLTWLAQQLATWESAFSVFQYITLRGILSAMTALVISTVVGPRMIRWLQEMQIGQAVRVDGPQSHLSKAGTPTMGGALIIVAIASGTLLWGDLSSKYLWVALLTTVLFGAIGWVDDYRKVVEKDSRGLPARWKYFWQSVVGLGAVSYLFATSTQVPELTLYLPFLKDFALLMGILFIPWAYLVVVGASNAVNLTDGLDGLAILPTVMVSVGLGMIAYVTGRVDFAAYLNIAYIAGAGEMVVFCGAIAGAGLGFLWFNTYPAMVFMGDVGALALGAALGIVAVIIRQELVLFIMGGVFVIETLSVIIQVASFKLRGKRVFKMAPIHHHFELSGWPEPRVIVRFWIITAMLVLFGLATLKLR</sequence>
<reference evidence="14 15" key="1">
    <citation type="submission" date="2019-02" db="EMBL/GenBank/DDBJ databases">
        <title>Halieaceae_genomes.</title>
        <authorList>
            <person name="Li S.-H."/>
        </authorList>
    </citation>
    <scope>NUCLEOTIDE SEQUENCE [LARGE SCALE GENOMIC DNA]</scope>
    <source>
        <strain evidence="14 15">JH123</strain>
    </source>
</reference>
<keyword evidence="12" id="KW-1003">Cell membrane</keyword>
<evidence type="ECO:0000256" key="7">
    <source>
        <dbReference type="ARBA" id="ARBA00022984"/>
    </source>
</evidence>